<dbReference type="SMART" id="SM00530">
    <property type="entry name" value="HTH_XRE"/>
    <property type="match status" value="1"/>
</dbReference>
<dbReference type="OrthoDB" id="7859381at2"/>
<dbReference type="PROSITE" id="PS50943">
    <property type="entry name" value="HTH_CROC1"/>
    <property type="match status" value="1"/>
</dbReference>
<feature type="domain" description="HTH cro/C1-type" evidence="1">
    <location>
        <begin position="10"/>
        <end position="64"/>
    </location>
</feature>
<dbReference type="AlphaFoldDB" id="A0A553E772"/>
<reference evidence="2 3" key="1">
    <citation type="submission" date="2019-07" db="EMBL/GenBank/DDBJ databases">
        <title>Novel species of Flavobacterium.</title>
        <authorList>
            <person name="Liu Q."/>
            <person name="Xin Y.-H."/>
        </authorList>
    </citation>
    <scope>NUCLEOTIDE SEQUENCE [LARGE SCALE GENOMIC DNA]</scope>
    <source>
        <strain evidence="2 3">LB1R34</strain>
    </source>
</reference>
<dbReference type="InterPro" id="IPR001387">
    <property type="entry name" value="Cro/C1-type_HTH"/>
</dbReference>
<proteinExistence type="predicted"/>
<accession>A0A553E772</accession>
<dbReference type="SUPFAM" id="SSF47413">
    <property type="entry name" value="lambda repressor-like DNA-binding domains"/>
    <property type="match status" value="1"/>
</dbReference>
<dbReference type="EMBL" id="VJZT01000004">
    <property type="protein sequence ID" value="TRX40894.1"/>
    <property type="molecule type" value="Genomic_DNA"/>
</dbReference>
<comment type="caution">
    <text evidence="2">The sequence shown here is derived from an EMBL/GenBank/DDBJ whole genome shotgun (WGS) entry which is preliminary data.</text>
</comment>
<dbReference type="Proteomes" id="UP000316371">
    <property type="component" value="Unassembled WGS sequence"/>
</dbReference>
<dbReference type="GO" id="GO:0003677">
    <property type="term" value="F:DNA binding"/>
    <property type="evidence" value="ECO:0007669"/>
    <property type="project" value="InterPro"/>
</dbReference>
<keyword evidence="3" id="KW-1185">Reference proteome</keyword>
<gene>
    <name evidence="2" type="ORF">FNW21_06235</name>
</gene>
<dbReference type="CDD" id="cd00093">
    <property type="entry name" value="HTH_XRE"/>
    <property type="match status" value="1"/>
</dbReference>
<evidence type="ECO:0000313" key="2">
    <source>
        <dbReference type="EMBL" id="TRX40894.1"/>
    </source>
</evidence>
<organism evidence="2 3">
    <name type="scientific">Flavobacterium restrictum</name>
    <dbReference type="NCBI Taxonomy" id="2594428"/>
    <lineage>
        <taxon>Bacteria</taxon>
        <taxon>Pseudomonadati</taxon>
        <taxon>Bacteroidota</taxon>
        <taxon>Flavobacteriia</taxon>
        <taxon>Flavobacteriales</taxon>
        <taxon>Flavobacteriaceae</taxon>
        <taxon>Flavobacterium</taxon>
    </lineage>
</organism>
<name>A0A553E772_9FLAO</name>
<dbReference type="InterPro" id="IPR010982">
    <property type="entry name" value="Lambda_DNA-bd_dom_sf"/>
</dbReference>
<dbReference type="Pfam" id="PF01381">
    <property type="entry name" value="HTH_3"/>
    <property type="match status" value="1"/>
</dbReference>
<evidence type="ECO:0000259" key="1">
    <source>
        <dbReference type="PROSITE" id="PS50943"/>
    </source>
</evidence>
<dbReference type="Gene3D" id="1.10.260.40">
    <property type="entry name" value="lambda repressor-like DNA-binding domains"/>
    <property type="match status" value="1"/>
</dbReference>
<sequence>MINISIGKKLKKLRKLNGFTLEEICEQLSISPSTYTRMEKGETATWTSMIDKICGVYKIEPEELLLSEEKYILINNNQNGGSTTLTGNIINNLSEKVIELYDKMLVEKDIKIADLEKKVSNKI</sequence>
<evidence type="ECO:0000313" key="3">
    <source>
        <dbReference type="Proteomes" id="UP000316371"/>
    </source>
</evidence>
<protein>
    <submittedName>
        <fullName evidence="2">Helix-turn-helix transcriptional regulator</fullName>
    </submittedName>
</protein>